<feature type="region of interest" description="Disordered" evidence="1">
    <location>
        <begin position="137"/>
        <end position="161"/>
    </location>
</feature>
<feature type="compositionally biased region" description="Pro residues" evidence="1">
    <location>
        <begin position="29"/>
        <end position="44"/>
    </location>
</feature>
<dbReference type="Gramene" id="TuG1812U0000125500.01.T03">
    <property type="protein sequence ID" value="TuG1812U0000125500.01.T03.s_cds2618"/>
    <property type="gene ID" value="TuG1812U0000125500.01"/>
</dbReference>
<keyword evidence="3" id="KW-1185">Reference proteome</keyword>
<proteinExistence type="predicted"/>
<evidence type="ECO:0000256" key="1">
    <source>
        <dbReference type="SAM" id="MobiDB-lite"/>
    </source>
</evidence>
<dbReference type="Gramene" id="TuG1812G0600001882.01.T03">
    <property type="protein sequence ID" value="TuG1812G0600001882.01.T03.cds364519"/>
    <property type="gene ID" value="TuG1812G0600001882.01"/>
</dbReference>
<dbReference type="AlphaFoldDB" id="A0A8R7VIT8"/>
<organism evidence="2 3">
    <name type="scientific">Triticum urartu</name>
    <name type="common">Red wild einkorn</name>
    <name type="synonym">Crithodium urartu</name>
    <dbReference type="NCBI Taxonomy" id="4572"/>
    <lineage>
        <taxon>Eukaryota</taxon>
        <taxon>Viridiplantae</taxon>
        <taxon>Streptophyta</taxon>
        <taxon>Embryophyta</taxon>
        <taxon>Tracheophyta</taxon>
        <taxon>Spermatophyta</taxon>
        <taxon>Magnoliopsida</taxon>
        <taxon>Liliopsida</taxon>
        <taxon>Poales</taxon>
        <taxon>Poaceae</taxon>
        <taxon>BOP clade</taxon>
        <taxon>Pooideae</taxon>
        <taxon>Triticodae</taxon>
        <taxon>Triticeae</taxon>
        <taxon>Triticinae</taxon>
        <taxon>Triticum</taxon>
    </lineage>
</organism>
<name>A0A8R7VIT8_TRIUA</name>
<dbReference type="EnsemblPlants" id="TuG1812G0600001882.01.T02">
    <property type="protein sequence ID" value="TuG1812G0600001882.01.T02.cds364519"/>
    <property type="gene ID" value="TuG1812G0600001882.01"/>
</dbReference>
<protein>
    <submittedName>
        <fullName evidence="2">Uncharacterized protein</fullName>
    </submittedName>
</protein>
<dbReference type="EnsemblPlants" id="TuG1812U0000125500.01.T03">
    <property type="protein sequence ID" value="TuG1812U0000125500.01.T03.s_cds2618"/>
    <property type="gene ID" value="TuG1812U0000125500.01"/>
</dbReference>
<accession>A0A8R7VIT8</accession>
<evidence type="ECO:0000313" key="3">
    <source>
        <dbReference type="Proteomes" id="UP000015106"/>
    </source>
</evidence>
<reference evidence="2" key="2">
    <citation type="submission" date="2018-03" db="EMBL/GenBank/DDBJ databases">
        <title>The Triticum urartu genome reveals the dynamic nature of wheat genome evolution.</title>
        <authorList>
            <person name="Ling H."/>
            <person name="Ma B."/>
            <person name="Shi X."/>
            <person name="Liu H."/>
            <person name="Dong L."/>
            <person name="Sun H."/>
            <person name="Cao Y."/>
            <person name="Gao Q."/>
            <person name="Zheng S."/>
            <person name="Li Y."/>
            <person name="Yu Y."/>
            <person name="Du H."/>
            <person name="Qi M."/>
            <person name="Li Y."/>
            <person name="Yu H."/>
            <person name="Cui Y."/>
            <person name="Wang N."/>
            <person name="Chen C."/>
            <person name="Wu H."/>
            <person name="Zhao Y."/>
            <person name="Zhang J."/>
            <person name="Li Y."/>
            <person name="Zhou W."/>
            <person name="Zhang B."/>
            <person name="Hu W."/>
            <person name="Eijk M."/>
            <person name="Tang J."/>
            <person name="Witsenboer H."/>
            <person name="Zhao S."/>
            <person name="Li Z."/>
            <person name="Zhang A."/>
            <person name="Wang D."/>
            <person name="Liang C."/>
        </authorList>
    </citation>
    <scope>NUCLEOTIDE SEQUENCE [LARGE SCALE GENOMIC DNA]</scope>
    <source>
        <strain evidence="2">cv. G1812</strain>
    </source>
</reference>
<dbReference type="EnsemblPlants" id="TuG1812U0000125500.01.T02">
    <property type="protein sequence ID" value="TuG1812U0000125500.01.T02.s_cds2618"/>
    <property type="gene ID" value="TuG1812U0000125500.01"/>
</dbReference>
<dbReference type="Gramene" id="TuG1812G0600001882.01.T01">
    <property type="protein sequence ID" value="TuG1812G0600001882.01.T01.cds364519"/>
    <property type="gene ID" value="TuG1812G0600001882.01"/>
</dbReference>
<dbReference type="Proteomes" id="UP000015106">
    <property type="component" value="Chromosome 6"/>
</dbReference>
<feature type="compositionally biased region" description="Basic and acidic residues" evidence="1">
    <location>
        <begin position="1"/>
        <end position="16"/>
    </location>
</feature>
<dbReference type="Gramene" id="TuG1812U0000125500.01.T02">
    <property type="protein sequence ID" value="TuG1812U0000125500.01.T02.s_cds2618"/>
    <property type="gene ID" value="TuG1812U0000125500.01"/>
</dbReference>
<evidence type="ECO:0000313" key="2">
    <source>
        <dbReference type="EnsemblPlants" id="TuG1812U0000125500.01.T01.s_cds2618"/>
    </source>
</evidence>
<sequence>MPPIRDEPPPPRNETRRRLHCGPGLGFHTPPPVSRPLTTPPRAPPNHRRPLHAPAPTHPTLSPPPHLDLGRLIPTARITLLLCSPRAAASTHPAGFAAPRWQGLQSPPTPGFWRFISDVYPAPTRSSVSWMNLSCSRTTGSSSTSKDARHRRASLRAMPWR</sequence>
<dbReference type="Gramene" id="TuG1812U0000125500.01.T01">
    <property type="protein sequence ID" value="TuG1812U0000125500.01.T01.s_cds2618"/>
    <property type="gene ID" value="TuG1812U0000125500.01"/>
</dbReference>
<feature type="region of interest" description="Disordered" evidence="1">
    <location>
        <begin position="1"/>
        <end position="70"/>
    </location>
</feature>
<dbReference type="EnsemblPlants" id="TuG1812G0600001882.01.T01">
    <property type="protein sequence ID" value="TuG1812G0600001882.01.T01.cds364519"/>
    <property type="gene ID" value="TuG1812G0600001882.01"/>
</dbReference>
<reference evidence="3" key="1">
    <citation type="journal article" date="2013" name="Nature">
        <title>Draft genome of the wheat A-genome progenitor Triticum urartu.</title>
        <authorList>
            <person name="Ling H.Q."/>
            <person name="Zhao S."/>
            <person name="Liu D."/>
            <person name="Wang J."/>
            <person name="Sun H."/>
            <person name="Zhang C."/>
            <person name="Fan H."/>
            <person name="Li D."/>
            <person name="Dong L."/>
            <person name="Tao Y."/>
            <person name="Gao C."/>
            <person name="Wu H."/>
            <person name="Li Y."/>
            <person name="Cui Y."/>
            <person name="Guo X."/>
            <person name="Zheng S."/>
            <person name="Wang B."/>
            <person name="Yu K."/>
            <person name="Liang Q."/>
            <person name="Yang W."/>
            <person name="Lou X."/>
            <person name="Chen J."/>
            <person name="Feng M."/>
            <person name="Jian J."/>
            <person name="Zhang X."/>
            <person name="Luo G."/>
            <person name="Jiang Y."/>
            <person name="Liu J."/>
            <person name="Wang Z."/>
            <person name="Sha Y."/>
            <person name="Zhang B."/>
            <person name="Wu H."/>
            <person name="Tang D."/>
            <person name="Shen Q."/>
            <person name="Xue P."/>
            <person name="Zou S."/>
            <person name="Wang X."/>
            <person name="Liu X."/>
            <person name="Wang F."/>
            <person name="Yang Y."/>
            <person name="An X."/>
            <person name="Dong Z."/>
            <person name="Zhang K."/>
            <person name="Zhang X."/>
            <person name="Luo M.C."/>
            <person name="Dvorak J."/>
            <person name="Tong Y."/>
            <person name="Wang J."/>
            <person name="Yang H."/>
            <person name="Li Z."/>
            <person name="Wang D."/>
            <person name="Zhang A."/>
            <person name="Wang J."/>
        </authorList>
    </citation>
    <scope>NUCLEOTIDE SEQUENCE</scope>
    <source>
        <strain evidence="3">cv. G1812</strain>
    </source>
</reference>
<dbReference type="EnsemblPlants" id="TuG1812G0600001882.01.T03">
    <property type="protein sequence ID" value="TuG1812G0600001882.01.T03.cds364519"/>
    <property type="gene ID" value="TuG1812G0600001882.01"/>
</dbReference>
<dbReference type="EnsemblPlants" id="TuG1812U0000125500.01.T01">
    <property type="protein sequence ID" value="TuG1812U0000125500.01.T01.s_cds2618"/>
    <property type="gene ID" value="TuG1812U0000125500.01"/>
</dbReference>
<reference evidence="2" key="3">
    <citation type="submission" date="2022-06" db="UniProtKB">
        <authorList>
            <consortium name="EnsemblPlants"/>
        </authorList>
    </citation>
    <scope>IDENTIFICATION</scope>
</reference>
<dbReference type="Gramene" id="TuG1812G0600001882.01.T02">
    <property type="protein sequence ID" value="TuG1812G0600001882.01.T02.cds364519"/>
    <property type="gene ID" value="TuG1812G0600001882.01"/>
</dbReference>